<comment type="caution">
    <text evidence="5">The sequence shown here is derived from an EMBL/GenBank/DDBJ whole genome shotgun (WGS) entry which is preliminary data.</text>
</comment>
<feature type="region of interest" description="Disordered" evidence="4">
    <location>
        <begin position="1"/>
        <end position="27"/>
    </location>
</feature>
<dbReference type="PANTHER" id="PTHR44472:SF1">
    <property type="entry name" value="DDB1 AND CUL4 ASSOCIATED FACTOR 4"/>
    <property type="match status" value="1"/>
</dbReference>
<dbReference type="EMBL" id="JAAMPC010000005">
    <property type="protein sequence ID" value="KAG2311705.1"/>
    <property type="molecule type" value="Genomic_DNA"/>
</dbReference>
<gene>
    <name evidence="5" type="ORF">Bca52824_023262</name>
</gene>
<proteinExistence type="predicted"/>
<protein>
    <recommendedName>
        <fullName evidence="7">Transducin/WD40 repeat-like superfamily protein</fullName>
    </recommendedName>
</protein>
<evidence type="ECO:0000256" key="2">
    <source>
        <dbReference type="ARBA" id="ARBA00022737"/>
    </source>
</evidence>
<dbReference type="InterPro" id="IPR036322">
    <property type="entry name" value="WD40_repeat_dom_sf"/>
</dbReference>
<dbReference type="PROSITE" id="PS50082">
    <property type="entry name" value="WD_REPEATS_2"/>
    <property type="match status" value="1"/>
</dbReference>
<keyword evidence="2" id="KW-0677">Repeat</keyword>
<dbReference type="InterPro" id="IPR015943">
    <property type="entry name" value="WD40/YVTN_repeat-like_dom_sf"/>
</dbReference>
<dbReference type="SMART" id="SM00320">
    <property type="entry name" value="WD40"/>
    <property type="match status" value="2"/>
</dbReference>
<dbReference type="InterPro" id="IPR052254">
    <property type="entry name" value="CUL4-DDB1_E3_ligase_receptor"/>
</dbReference>
<dbReference type="AlphaFoldDB" id="A0A8X7VHW7"/>
<evidence type="ECO:0000256" key="1">
    <source>
        <dbReference type="ARBA" id="ARBA00022574"/>
    </source>
</evidence>
<organism evidence="5 6">
    <name type="scientific">Brassica carinata</name>
    <name type="common">Ethiopian mustard</name>
    <name type="synonym">Abyssinian cabbage</name>
    <dbReference type="NCBI Taxonomy" id="52824"/>
    <lineage>
        <taxon>Eukaryota</taxon>
        <taxon>Viridiplantae</taxon>
        <taxon>Streptophyta</taxon>
        <taxon>Embryophyta</taxon>
        <taxon>Tracheophyta</taxon>
        <taxon>Spermatophyta</taxon>
        <taxon>Magnoliopsida</taxon>
        <taxon>eudicotyledons</taxon>
        <taxon>Gunneridae</taxon>
        <taxon>Pentapetalae</taxon>
        <taxon>rosids</taxon>
        <taxon>malvids</taxon>
        <taxon>Brassicales</taxon>
        <taxon>Brassicaceae</taxon>
        <taxon>Brassiceae</taxon>
        <taxon>Brassica</taxon>
    </lineage>
</organism>
<evidence type="ECO:0008006" key="7">
    <source>
        <dbReference type="Google" id="ProtNLM"/>
    </source>
</evidence>
<sequence length="519" mass="57552">MESVKKEHNTERTEVVPSLDDNMRPELPGFYFDEEKKKYFAIKGPIPGSKPSSRAEQKPESKPFKEPNYQKRNKLKALKLLCSRELSGSLIPLNKKKKKSNFKEEIEKTQASNPVVWRYGSTENIGDAALKEFKVEIQTSQGLTTKNILVAGSNGGCLSILRVSKPGQVVVPFDESESQALEVGTECEPVSVLPRNAEEEREAAAPSRLIWRPAHSHLHALSSISSIQLIGRSDNSHHVKRALITTLGSAGRGSTFILSLAEEPYIVTPRSLQGNVSSECTIWTADCSVSGSLAAIGTNLGAALVDLETGAGSYFLRSESDVLALQFHQSKGNIVQCGLRNGAIVSVDIRERPSRLTRHQIRSHSSSSQATRKKEWFKLRGNINPSHVLYMPSSLTCMKTLKTYDQYLMASSMDGTIKLYDQRMVKRGVAVQTYEGHVNSHTRIEFGIDPSERFLMSGGEDCFTRIWSIKSGQLLSENKFSNSVPSVVCWSAVEGQSEWNDSIVHEAWLGSREAIFNIF</sequence>
<feature type="region of interest" description="Disordered" evidence="4">
    <location>
        <begin position="42"/>
        <end position="69"/>
    </location>
</feature>
<dbReference type="Proteomes" id="UP000886595">
    <property type="component" value="Unassembled WGS sequence"/>
</dbReference>
<evidence type="ECO:0000313" key="5">
    <source>
        <dbReference type="EMBL" id="KAG2311705.1"/>
    </source>
</evidence>
<accession>A0A8X7VHW7</accession>
<dbReference type="PANTHER" id="PTHR44472">
    <property type="entry name" value="DDB1- AND CUL4-ASSOCIATED FACTOR 4-RELATED"/>
    <property type="match status" value="1"/>
</dbReference>
<dbReference type="OrthoDB" id="128867at2759"/>
<reference evidence="5 6" key="1">
    <citation type="submission" date="2020-02" db="EMBL/GenBank/DDBJ databases">
        <authorList>
            <person name="Ma Q."/>
            <person name="Huang Y."/>
            <person name="Song X."/>
            <person name="Pei D."/>
        </authorList>
    </citation>
    <scope>NUCLEOTIDE SEQUENCE [LARGE SCALE GENOMIC DNA]</scope>
    <source>
        <strain evidence="5">Sxm20200214</strain>
        <tissue evidence="5">Leaf</tissue>
    </source>
</reference>
<dbReference type="SUPFAM" id="SSF50978">
    <property type="entry name" value="WD40 repeat-like"/>
    <property type="match status" value="1"/>
</dbReference>
<dbReference type="Pfam" id="PF23761">
    <property type="entry name" value="Beta-prop_DCAF4"/>
    <property type="match status" value="1"/>
</dbReference>
<name>A0A8X7VHW7_BRACI</name>
<dbReference type="Gene3D" id="2.130.10.10">
    <property type="entry name" value="YVTN repeat-like/Quinoprotein amine dehydrogenase"/>
    <property type="match status" value="1"/>
</dbReference>
<feature type="compositionally biased region" description="Basic and acidic residues" evidence="4">
    <location>
        <begin position="53"/>
        <end position="69"/>
    </location>
</feature>
<feature type="repeat" description="WD" evidence="3">
    <location>
        <begin position="434"/>
        <end position="477"/>
    </location>
</feature>
<dbReference type="InterPro" id="IPR001680">
    <property type="entry name" value="WD40_rpt"/>
</dbReference>
<feature type="compositionally biased region" description="Basic and acidic residues" evidence="4">
    <location>
        <begin position="1"/>
        <end position="14"/>
    </location>
</feature>
<evidence type="ECO:0000256" key="3">
    <source>
        <dbReference type="PROSITE-ProRule" id="PRU00221"/>
    </source>
</evidence>
<evidence type="ECO:0000313" key="6">
    <source>
        <dbReference type="Proteomes" id="UP000886595"/>
    </source>
</evidence>
<keyword evidence="6" id="KW-1185">Reference proteome</keyword>
<keyword evidence="1 3" id="KW-0853">WD repeat</keyword>
<evidence type="ECO:0000256" key="4">
    <source>
        <dbReference type="SAM" id="MobiDB-lite"/>
    </source>
</evidence>